<dbReference type="CDD" id="cd17535">
    <property type="entry name" value="REC_NarL-like"/>
    <property type="match status" value="1"/>
</dbReference>
<feature type="domain" description="Response regulatory" evidence="7">
    <location>
        <begin position="5"/>
        <end position="121"/>
    </location>
</feature>
<dbReference type="PROSITE" id="PS50043">
    <property type="entry name" value="HTH_LUXR_2"/>
    <property type="match status" value="1"/>
</dbReference>
<keyword evidence="1 5" id="KW-0597">Phosphoprotein</keyword>
<dbReference type="Pfam" id="PF00072">
    <property type="entry name" value="Response_reg"/>
    <property type="match status" value="1"/>
</dbReference>
<accession>A0ABX0UR56</accession>
<dbReference type="SMART" id="SM00421">
    <property type="entry name" value="HTH_LUXR"/>
    <property type="match status" value="1"/>
</dbReference>
<proteinExistence type="predicted"/>
<organism evidence="8 9">
    <name type="scientific">Dyadobacter arcticus</name>
    <dbReference type="NCBI Taxonomy" id="1078754"/>
    <lineage>
        <taxon>Bacteria</taxon>
        <taxon>Pseudomonadati</taxon>
        <taxon>Bacteroidota</taxon>
        <taxon>Cytophagia</taxon>
        <taxon>Cytophagales</taxon>
        <taxon>Spirosomataceae</taxon>
        <taxon>Dyadobacter</taxon>
    </lineage>
</organism>
<dbReference type="SMART" id="SM00448">
    <property type="entry name" value="REC"/>
    <property type="match status" value="1"/>
</dbReference>
<keyword evidence="4" id="KW-0804">Transcription</keyword>
<dbReference type="EMBL" id="JAASQJ010000005">
    <property type="protein sequence ID" value="NIJ55474.1"/>
    <property type="molecule type" value="Genomic_DNA"/>
</dbReference>
<dbReference type="InterPro" id="IPR039420">
    <property type="entry name" value="WalR-like"/>
</dbReference>
<dbReference type="InterPro" id="IPR016032">
    <property type="entry name" value="Sig_transdc_resp-reg_C-effctor"/>
</dbReference>
<dbReference type="InterPro" id="IPR058245">
    <property type="entry name" value="NreC/VraR/RcsB-like_REC"/>
</dbReference>
<evidence type="ECO:0000256" key="5">
    <source>
        <dbReference type="PROSITE-ProRule" id="PRU00169"/>
    </source>
</evidence>
<dbReference type="CDD" id="cd06170">
    <property type="entry name" value="LuxR_C_like"/>
    <property type="match status" value="1"/>
</dbReference>
<evidence type="ECO:0000256" key="2">
    <source>
        <dbReference type="ARBA" id="ARBA00023015"/>
    </source>
</evidence>
<feature type="domain" description="HTH luxR-type" evidence="6">
    <location>
        <begin position="146"/>
        <end position="210"/>
    </location>
</feature>
<dbReference type="InterPro" id="IPR001789">
    <property type="entry name" value="Sig_transdc_resp-reg_receiver"/>
</dbReference>
<dbReference type="Pfam" id="PF00196">
    <property type="entry name" value="GerE"/>
    <property type="match status" value="1"/>
</dbReference>
<comment type="caution">
    <text evidence="8">The sequence shown here is derived from an EMBL/GenBank/DDBJ whole genome shotgun (WGS) entry which is preliminary data.</text>
</comment>
<reference evidence="8 9" key="1">
    <citation type="submission" date="2020-03" db="EMBL/GenBank/DDBJ databases">
        <title>Genomic Encyclopedia of Type Strains, Phase IV (KMG-IV): sequencing the most valuable type-strain genomes for metagenomic binning, comparative biology and taxonomic classification.</title>
        <authorList>
            <person name="Goeker M."/>
        </authorList>
    </citation>
    <scope>NUCLEOTIDE SEQUENCE [LARGE SCALE GENOMIC DNA]</scope>
    <source>
        <strain evidence="8 9">DSM 102865</strain>
    </source>
</reference>
<dbReference type="PANTHER" id="PTHR43214">
    <property type="entry name" value="TWO-COMPONENT RESPONSE REGULATOR"/>
    <property type="match status" value="1"/>
</dbReference>
<dbReference type="PANTHER" id="PTHR43214:SF41">
    <property type="entry name" value="NITRATE_NITRITE RESPONSE REGULATOR PROTEIN NARP"/>
    <property type="match status" value="1"/>
</dbReference>
<dbReference type="PROSITE" id="PS00622">
    <property type="entry name" value="HTH_LUXR_1"/>
    <property type="match status" value="1"/>
</dbReference>
<keyword evidence="2" id="KW-0805">Transcription regulation</keyword>
<keyword evidence="3 8" id="KW-0238">DNA-binding</keyword>
<sequence length="210" mass="23373">MKSLKVLIAEDHKVVTMGTIQILHDAFSDINTASATDMLEVLGALNDETYDLLILDINIPGGDRPAMIGEIRLVQPDIKILIFSGYDEFLYAYPYLQAGADGYLSKNSAEKEFKVAIDRLMSNVKYISEAMQQQIINNLIGATKRAEEGLKVLTEREMAILHLLLKGKKAAEIGKEYSLTVSTVSSHKLNIYRKLGVSNLAELIEYVRAH</sequence>
<protein>
    <submittedName>
        <fullName evidence="8">DNA-binding NarL/FixJ family response regulator</fullName>
    </submittedName>
</protein>
<gene>
    <name evidence="8" type="ORF">FHS68_004663</name>
</gene>
<dbReference type="SUPFAM" id="SSF46894">
    <property type="entry name" value="C-terminal effector domain of the bipartite response regulators"/>
    <property type="match status" value="1"/>
</dbReference>
<name>A0ABX0UR56_9BACT</name>
<keyword evidence="9" id="KW-1185">Reference proteome</keyword>
<dbReference type="RefSeq" id="WP_167275349.1">
    <property type="nucleotide sequence ID" value="NZ_JAASQJ010000005.1"/>
</dbReference>
<dbReference type="Gene3D" id="1.10.10.10">
    <property type="entry name" value="Winged helix-like DNA-binding domain superfamily/Winged helix DNA-binding domain"/>
    <property type="match status" value="1"/>
</dbReference>
<dbReference type="PROSITE" id="PS50110">
    <property type="entry name" value="RESPONSE_REGULATORY"/>
    <property type="match status" value="1"/>
</dbReference>
<dbReference type="GO" id="GO:0003677">
    <property type="term" value="F:DNA binding"/>
    <property type="evidence" value="ECO:0007669"/>
    <property type="project" value="UniProtKB-KW"/>
</dbReference>
<dbReference type="InterPro" id="IPR036388">
    <property type="entry name" value="WH-like_DNA-bd_sf"/>
</dbReference>
<dbReference type="Gene3D" id="3.40.50.2300">
    <property type="match status" value="1"/>
</dbReference>
<evidence type="ECO:0000256" key="3">
    <source>
        <dbReference type="ARBA" id="ARBA00023125"/>
    </source>
</evidence>
<evidence type="ECO:0000256" key="4">
    <source>
        <dbReference type="ARBA" id="ARBA00023163"/>
    </source>
</evidence>
<evidence type="ECO:0000259" key="7">
    <source>
        <dbReference type="PROSITE" id="PS50110"/>
    </source>
</evidence>
<evidence type="ECO:0000256" key="1">
    <source>
        <dbReference type="ARBA" id="ARBA00022553"/>
    </source>
</evidence>
<evidence type="ECO:0000313" key="8">
    <source>
        <dbReference type="EMBL" id="NIJ55474.1"/>
    </source>
</evidence>
<feature type="modified residue" description="4-aspartylphosphate" evidence="5">
    <location>
        <position position="56"/>
    </location>
</feature>
<evidence type="ECO:0000313" key="9">
    <source>
        <dbReference type="Proteomes" id="UP001179181"/>
    </source>
</evidence>
<dbReference type="SUPFAM" id="SSF52172">
    <property type="entry name" value="CheY-like"/>
    <property type="match status" value="1"/>
</dbReference>
<dbReference type="InterPro" id="IPR000792">
    <property type="entry name" value="Tscrpt_reg_LuxR_C"/>
</dbReference>
<dbReference type="InterPro" id="IPR011006">
    <property type="entry name" value="CheY-like_superfamily"/>
</dbReference>
<evidence type="ECO:0000259" key="6">
    <source>
        <dbReference type="PROSITE" id="PS50043"/>
    </source>
</evidence>
<dbReference type="Proteomes" id="UP001179181">
    <property type="component" value="Unassembled WGS sequence"/>
</dbReference>
<dbReference type="PRINTS" id="PR00038">
    <property type="entry name" value="HTHLUXR"/>
</dbReference>